<feature type="transmembrane region" description="Helical" evidence="7">
    <location>
        <begin position="201"/>
        <end position="223"/>
    </location>
</feature>
<keyword evidence="11" id="KW-1185">Reference proteome</keyword>
<feature type="domain" description="HAMP" evidence="9">
    <location>
        <begin position="225"/>
        <end position="276"/>
    </location>
</feature>
<evidence type="ECO:0000256" key="6">
    <source>
        <dbReference type="PROSITE-ProRule" id="PRU00284"/>
    </source>
</evidence>
<dbReference type="Pfam" id="PF00015">
    <property type="entry name" value="MCPsignal"/>
    <property type="match status" value="1"/>
</dbReference>
<dbReference type="CDD" id="cd11386">
    <property type="entry name" value="MCP_signal"/>
    <property type="match status" value="1"/>
</dbReference>
<dbReference type="SMART" id="SM00283">
    <property type="entry name" value="MA"/>
    <property type="match status" value="1"/>
</dbReference>
<accession>A0ABN8AGR4</accession>
<dbReference type="Proteomes" id="UP000789833">
    <property type="component" value="Unassembled WGS sequence"/>
</dbReference>
<keyword evidence="4 6" id="KW-0807">Transducer</keyword>
<evidence type="ECO:0000313" key="10">
    <source>
        <dbReference type="EMBL" id="CAG9622917.1"/>
    </source>
</evidence>
<evidence type="ECO:0000259" key="9">
    <source>
        <dbReference type="PROSITE" id="PS50885"/>
    </source>
</evidence>
<dbReference type="InterPro" id="IPR004090">
    <property type="entry name" value="Chemotax_Me-accpt_rcpt"/>
</dbReference>
<dbReference type="EMBL" id="CAKJTJ010000030">
    <property type="protein sequence ID" value="CAG9622917.1"/>
    <property type="molecule type" value="Genomic_DNA"/>
</dbReference>
<evidence type="ECO:0000256" key="1">
    <source>
        <dbReference type="ARBA" id="ARBA00004236"/>
    </source>
</evidence>
<keyword evidence="7" id="KW-1133">Transmembrane helix</keyword>
<feature type="domain" description="Methyl-accepting transducer" evidence="8">
    <location>
        <begin position="295"/>
        <end position="531"/>
    </location>
</feature>
<comment type="similarity">
    <text evidence="5">Belongs to the methyl-accepting chemotaxis (MCP) protein family.</text>
</comment>
<dbReference type="Gene3D" id="1.10.287.950">
    <property type="entry name" value="Methyl-accepting chemotaxis protein"/>
    <property type="match status" value="1"/>
</dbReference>
<dbReference type="InterPro" id="IPR003660">
    <property type="entry name" value="HAMP_dom"/>
</dbReference>
<evidence type="ECO:0000256" key="5">
    <source>
        <dbReference type="ARBA" id="ARBA00029447"/>
    </source>
</evidence>
<sequence length="581" mass="63488">MKILKGLSLITKSILTTTLLILLLGVVLISSSLSIQSGVLTTEMEKQATDITQRWSEEIDPALVVQAMGESSFEDVAQTELTSLFDEISDTNPNVAQGYLFTSELEDGDKSAIIANPTHIVEFLKEFDMNIGDIYEHPPASAEAIKKMNETKEMAVSDIYHDQFGTWISVVYPIKDSAGNVFAFFGVDVDASMVKNGTEKFLFSSLLILLPAILIIVLIQIYLTRRTFKPLKQLSDGINEMRNGNLDIELPTREDELGKINEAFNEMAFELKSMIIKIKATSDTVLQSSELVTNVTEQSKDHSEKINESIKQMTTGIQTQELSVTESAGAIEQIASEINSISLSSQDVTVVARRMEEYALEGLDSISGVVNQMGIINDTVQKSSEIIKTLKERSDEITSILEVITGISNQTNLLALNAAIEAARAGENGKGFAVVAQEVRKLAEESSKSTDKISKIIEEIQQETNNAVSSMEIGTVEAAKGTEVAQTTGELFFSIKQVTDQISNKIEGVSAASQEISAGTEEVTAAVKDLTAIAHNNSNFTNEIEASTYKQLDSMKQLSDASKELNELAQELQSMTTKFRA</sequence>
<evidence type="ECO:0008006" key="12">
    <source>
        <dbReference type="Google" id="ProtNLM"/>
    </source>
</evidence>
<reference evidence="10 11" key="1">
    <citation type="submission" date="2021-10" db="EMBL/GenBank/DDBJ databases">
        <authorList>
            <person name="Criscuolo A."/>
        </authorList>
    </citation>
    <scope>NUCLEOTIDE SEQUENCE [LARGE SCALE GENOMIC DNA]</scope>
    <source>
        <strain evidence="11">CIP 111883</strain>
    </source>
</reference>
<dbReference type="PANTHER" id="PTHR32089">
    <property type="entry name" value="METHYL-ACCEPTING CHEMOTAXIS PROTEIN MCPB"/>
    <property type="match status" value="1"/>
</dbReference>
<keyword evidence="3 7" id="KW-0472">Membrane</keyword>
<evidence type="ECO:0000313" key="11">
    <source>
        <dbReference type="Proteomes" id="UP000789833"/>
    </source>
</evidence>
<dbReference type="Gene3D" id="6.10.340.10">
    <property type="match status" value="1"/>
</dbReference>
<comment type="subcellular location">
    <subcellularLocation>
        <location evidence="1">Cell membrane</location>
    </subcellularLocation>
</comment>
<name>A0ABN8AGR4_9BACI</name>
<dbReference type="InterPro" id="IPR004089">
    <property type="entry name" value="MCPsignal_dom"/>
</dbReference>
<dbReference type="PROSITE" id="PS50885">
    <property type="entry name" value="HAMP"/>
    <property type="match status" value="1"/>
</dbReference>
<dbReference type="PROSITE" id="PS50111">
    <property type="entry name" value="CHEMOTAXIS_TRANSDUC_2"/>
    <property type="match status" value="1"/>
</dbReference>
<evidence type="ECO:0000259" key="8">
    <source>
        <dbReference type="PROSITE" id="PS50111"/>
    </source>
</evidence>
<dbReference type="PRINTS" id="PR00260">
    <property type="entry name" value="CHEMTRNSDUCR"/>
</dbReference>
<comment type="caution">
    <text evidence="10">The sequence shown here is derived from an EMBL/GenBank/DDBJ whole genome shotgun (WGS) entry which is preliminary data.</text>
</comment>
<dbReference type="RefSeq" id="WP_230503887.1">
    <property type="nucleotide sequence ID" value="NZ_CAKJTJ010000030.1"/>
</dbReference>
<evidence type="ECO:0000256" key="3">
    <source>
        <dbReference type="ARBA" id="ARBA00023136"/>
    </source>
</evidence>
<gene>
    <name evidence="10" type="ORF">BACCIP111883_03712</name>
</gene>
<proteinExistence type="inferred from homology"/>
<keyword evidence="2" id="KW-1003">Cell membrane</keyword>
<organism evidence="10 11">
    <name type="scientific">Sutcliffiella rhizosphaerae</name>
    <dbReference type="NCBI Taxonomy" id="2880967"/>
    <lineage>
        <taxon>Bacteria</taxon>
        <taxon>Bacillati</taxon>
        <taxon>Bacillota</taxon>
        <taxon>Bacilli</taxon>
        <taxon>Bacillales</taxon>
        <taxon>Bacillaceae</taxon>
        <taxon>Sutcliffiella</taxon>
    </lineage>
</organism>
<keyword evidence="7" id="KW-0812">Transmembrane</keyword>
<dbReference type="SMART" id="SM00304">
    <property type="entry name" value="HAMP"/>
    <property type="match status" value="1"/>
</dbReference>
<dbReference type="SUPFAM" id="SSF58104">
    <property type="entry name" value="Methyl-accepting chemotaxis protein (MCP) signaling domain"/>
    <property type="match status" value="1"/>
</dbReference>
<dbReference type="Pfam" id="PF00672">
    <property type="entry name" value="HAMP"/>
    <property type="match status" value="1"/>
</dbReference>
<evidence type="ECO:0000256" key="4">
    <source>
        <dbReference type="ARBA" id="ARBA00023224"/>
    </source>
</evidence>
<dbReference type="PANTHER" id="PTHR32089:SF112">
    <property type="entry name" value="LYSOZYME-LIKE PROTEIN-RELATED"/>
    <property type="match status" value="1"/>
</dbReference>
<dbReference type="CDD" id="cd06225">
    <property type="entry name" value="HAMP"/>
    <property type="match status" value="1"/>
</dbReference>
<evidence type="ECO:0000256" key="7">
    <source>
        <dbReference type="SAM" id="Phobius"/>
    </source>
</evidence>
<evidence type="ECO:0000256" key="2">
    <source>
        <dbReference type="ARBA" id="ARBA00022475"/>
    </source>
</evidence>
<protein>
    <recommendedName>
        <fullName evidence="12">Methyl-accepting chemotaxis protein</fullName>
    </recommendedName>
</protein>